<feature type="domain" description="NAD-dependent epimerase/dehydratase" evidence="2">
    <location>
        <begin position="6"/>
        <end position="186"/>
    </location>
</feature>
<keyword evidence="4" id="KW-1185">Reference proteome</keyword>
<reference evidence="3 4" key="1">
    <citation type="submission" date="2019-11" db="EMBL/GenBank/DDBJ databases">
        <authorList>
            <person name="Jiang L.-Q."/>
        </authorList>
    </citation>
    <scope>NUCLEOTIDE SEQUENCE [LARGE SCALE GENOMIC DNA]</scope>
    <source>
        <strain evidence="3 4">YIM 132087</strain>
    </source>
</reference>
<dbReference type="EMBL" id="WLYK01000003">
    <property type="protein sequence ID" value="MTD14510.1"/>
    <property type="molecule type" value="Genomic_DNA"/>
</dbReference>
<evidence type="ECO:0000313" key="4">
    <source>
        <dbReference type="Proteomes" id="UP000460221"/>
    </source>
</evidence>
<evidence type="ECO:0000313" key="3">
    <source>
        <dbReference type="EMBL" id="MTD14510.1"/>
    </source>
</evidence>
<name>A0A7K1FKB4_9ACTN</name>
<feature type="region of interest" description="Disordered" evidence="1">
    <location>
        <begin position="388"/>
        <end position="414"/>
    </location>
</feature>
<proteinExistence type="predicted"/>
<dbReference type="InterPro" id="IPR036291">
    <property type="entry name" value="NAD(P)-bd_dom_sf"/>
</dbReference>
<dbReference type="InterPro" id="IPR050177">
    <property type="entry name" value="Lipid_A_modif_metabolic_enz"/>
</dbReference>
<dbReference type="Pfam" id="PF01370">
    <property type="entry name" value="Epimerase"/>
    <property type="match status" value="1"/>
</dbReference>
<dbReference type="SUPFAM" id="SSF51735">
    <property type="entry name" value="NAD(P)-binding Rossmann-fold domains"/>
    <property type="match status" value="1"/>
</dbReference>
<feature type="region of interest" description="Disordered" evidence="1">
    <location>
        <begin position="361"/>
        <end position="380"/>
    </location>
</feature>
<feature type="compositionally biased region" description="Gly residues" evidence="1">
    <location>
        <begin position="364"/>
        <end position="374"/>
    </location>
</feature>
<organism evidence="3 4">
    <name type="scientific">Nakamurella alba</name>
    <dbReference type="NCBI Taxonomy" id="2665158"/>
    <lineage>
        <taxon>Bacteria</taxon>
        <taxon>Bacillati</taxon>
        <taxon>Actinomycetota</taxon>
        <taxon>Actinomycetes</taxon>
        <taxon>Nakamurellales</taxon>
        <taxon>Nakamurellaceae</taxon>
        <taxon>Nakamurella</taxon>
    </lineage>
</organism>
<dbReference type="PANTHER" id="PTHR43245:SF52">
    <property type="entry name" value="NAD-DEPENDENT EPIMERASE_DEHYDRATASE"/>
    <property type="match status" value="1"/>
</dbReference>
<accession>A0A7K1FKB4</accession>
<dbReference type="InterPro" id="IPR001509">
    <property type="entry name" value="Epimerase_deHydtase"/>
</dbReference>
<protein>
    <submittedName>
        <fullName evidence="3">NAD-dependent epimerase/dehydratase family protein</fullName>
    </submittedName>
</protein>
<dbReference type="Gene3D" id="3.40.50.720">
    <property type="entry name" value="NAD(P)-binding Rossmann-like Domain"/>
    <property type="match status" value="1"/>
</dbReference>
<evidence type="ECO:0000259" key="2">
    <source>
        <dbReference type="Pfam" id="PF01370"/>
    </source>
</evidence>
<dbReference type="Proteomes" id="UP000460221">
    <property type="component" value="Unassembled WGS sequence"/>
</dbReference>
<sequence>MAGRTILVTGVTRFIGSALAGLLASRPDVDRVIGVDAVLPEPAARARMEGAEFARADIRNPLIGRIIEAAGVDTVVHASASATPASSAARTMAKEMNVLGTMQLLAACQRATSVQHLVVRSTAKVYGGSSKDPAVLTEDTTARSLGSGTARDAVDIEGYVRGFARRRPDVRVTVPRFAEVIGPTVHTPLTRYFSHSPVIAVAAGRDGRLQLLHESDAVAVLEHLALGSWSGIVNVAGEGALTVVQAVHRAGRIPLPVPMSALDGVGLAMRIGRLGGFSAATVRSLVPGRVLDTSRLRDEVGFHPAFTTVEAFDDFARTLHRTVGPSTIGKVERTLTTVLGLGSAAPAGTGIDPLAPVVHPPESGGTGAGVGAAAGPGAATSVVDDTVGRAAERPGRPHLVGIDGGSPRRRKAAR</sequence>
<comment type="caution">
    <text evidence="3">The sequence shown here is derived from an EMBL/GenBank/DDBJ whole genome shotgun (WGS) entry which is preliminary data.</text>
</comment>
<gene>
    <name evidence="3" type="ORF">GIS00_11185</name>
</gene>
<dbReference type="AlphaFoldDB" id="A0A7K1FKB4"/>
<dbReference type="PANTHER" id="PTHR43245">
    <property type="entry name" value="BIFUNCTIONAL POLYMYXIN RESISTANCE PROTEIN ARNA"/>
    <property type="match status" value="1"/>
</dbReference>
<evidence type="ECO:0000256" key="1">
    <source>
        <dbReference type="SAM" id="MobiDB-lite"/>
    </source>
</evidence>